<dbReference type="PROSITE" id="PS00107">
    <property type="entry name" value="PROTEIN_KINASE_ATP"/>
    <property type="match status" value="1"/>
</dbReference>
<evidence type="ECO:0000256" key="5">
    <source>
        <dbReference type="PROSITE-ProRule" id="PRU10141"/>
    </source>
</evidence>
<evidence type="ECO:0000256" key="1">
    <source>
        <dbReference type="ARBA" id="ARBA00022679"/>
    </source>
</evidence>
<organism evidence="8">
    <name type="scientific">Hirondellea gigas</name>
    <dbReference type="NCBI Taxonomy" id="1518452"/>
    <lineage>
        <taxon>Eukaryota</taxon>
        <taxon>Metazoa</taxon>
        <taxon>Ecdysozoa</taxon>
        <taxon>Arthropoda</taxon>
        <taxon>Crustacea</taxon>
        <taxon>Multicrustacea</taxon>
        <taxon>Malacostraca</taxon>
        <taxon>Eumalacostraca</taxon>
        <taxon>Peracarida</taxon>
        <taxon>Amphipoda</taxon>
        <taxon>Amphilochidea</taxon>
        <taxon>Lysianassida</taxon>
        <taxon>Lysianassidira</taxon>
        <taxon>Lysianassoidea</taxon>
        <taxon>Lysianassidae</taxon>
        <taxon>Hirondellea</taxon>
    </lineage>
</organism>
<feature type="compositionally biased region" description="Basic and acidic residues" evidence="6">
    <location>
        <begin position="506"/>
        <end position="523"/>
    </location>
</feature>
<dbReference type="Pfam" id="PF00069">
    <property type="entry name" value="Pkinase"/>
    <property type="match status" value="1"/>
</dbReference>
<keyword evidence="1" id="KW-0808">Transferase</keyword>
<evidence type="ECO:0000313" key="8">
    <source>
        <dbReference type="EMBL" id="LAC27394.1"/>
    </source>
</evidence>
<keyword evidence="2 5" id="KW-0547">Nucleotide-binding</keyword>
<name>A0A6A7GAQ7_9CRUS</name>
<dbReference type="GO" id="GO:0005524">
    <property type="term" value="F:ATP binding"/>
    <property type="evidence" value="ECO:0007669"/>
    <property type="project" value="UniProtKB-UniRule"/>
</dbReference>
<feature type="region of interest" description="Disordered" evidence="6">
    <location>
        <begin position="138"/>
        <end position="166"/>
    </location>
</feature>
<dbReference type="PROSITE" id="PS50011">
    <property type="entry name" value="PROTEIN_KINASE_DOM"/>
    <property type="match status" value="1"/>
</dbReference>
<dbReference type="InterPro" id="IPR017441">
    <property type="entry name" value="Protein_kinase_ATP_BS"/>
</dbReference>
<dbReference type="AlphaFoldDB" id="A0A6A7GAQ7"/>
<dbReference type="Gene3D" id="1.10.510.10">
    <property type="entry name" value="Transferase(Phosphotransferase) domain 1"/>
    <property type="match status" value="1"/>
</dbReference>
<evidence type="ECO:0000256" key="4">
    <source>
        <dbReference type="ARBA" id="ARBA00022840"/>
    </source>
</evidence>
<dbReference type="PANTHER" id="PTHR48016:SF4">
    <property type="entry name" value="PROTEIN KINASE DOMAIN-CONTAINING PROTEIN"/>
    <property type="match status" value="1"/>
</dbReference>
<dbReference type="PANTHER" id="PTHR48016">
    <property type="entry name" value="MAP KINASE KINASE KINASE SSK2-RELATED-RELATED"/>
    <property type="match status" value="1"/>
</dbReference>
<dbReference type="PRINTS" id="PR00109">
    <property type="entry name" value="TYRKINASE"/>
</dbReference>
<keyword evidence="3" id="KW-0418">Kinase</keyword>
<feature type="compositionally biased region" description="Low complexity" evidence="6">
    <location>
        <begin position="19"/>
        <end position="31"/>
    </location>
</feature>
<evidence type="ECO:0000256" key="6">
    <source>
        <dbReference type="SAM" id="MobiDB-lite"/>
    </source>
</evidence>
<accession>A0A6A7GAQ7</accession>
<feature type="compositionally biased region" description="Polar residues" evidence="6">
    <location>
        <begin position="49"/>
        <end position="78"/>
    </location>
</feature>
<proteinExistence type="evidence at transcript level"/>
<evidence type="ECO:0000256" key="2">
    <source>
        <dbReference type="ARBA" id="ARBA00022741"/>
    </source>
</evidence>
<evidence type="ECO:0000259" key="7">
    <source>
        <dbReference type="PROSITE" id="PS50011"/>
    </source>
</evidence>
<dbReference type="InterPro" id="IPR001245">
    <property type="entry name" value="Ser-Thr/Tyr_kinase_cat_dom"/>
</dbReference>
<dbReference type="SUPFAM" id="SSF56112">
    <property type="entry name" value="Protein kinase-like (PK-like)"/>
    <property type="match status" value="1"/>
</dbReference>
<keyword evidence="4 5" id="KW-0067">ATP-binding</keyword>
<feature type="compositionally biased region" description="Polar residues" evidence="6">
    <location>
        <begin position="138"/>
        <end position="157"/>
    </location>
</feature>
<reference evidence="8" key="1">
    <citation type="submission" date="2017-11" db="EMBL/GenBank/DDBJ databases">
        <title>The sensing device of the deep-sea amphipod.</title>
        <authorList>
            <person name="Kobayashi H."/>
            <person name="Nagahama T."/>
            <person name="Arai W."/>
            <person name="Sasagawa Y."/>
            <person name="Umeda M."/>
            <person name="Hayashi T."/>
            <person name="Nikaido I."/>
            <person name="Watanabe H."/>
            <person name="Oguri K."/>
            <person name="Kitazato H."/>
            <person name="Fujioka K."/>
            <person name="Kido Y."/>
            <person name="Takami H."/>
        </authorList>
    </citation>
    <scope>NUCLEOTIDE SEQUENCE</scope>
    <source>
        <tissue evidence="8">Whole body</tissue>
    </source>
</reference>
<sequence length="563" mass="62595">MGANNSQDDFGESRGRARSAGSNVATASSNAVSNPVDLSWMEILESKPNKSPQRRTAASVDSATSPLRLSPSVSQDVSRASPRARLKKDIIFYPPEPSTPPKKKGKSSSALKSPTFSYGPSNSIALRLPSKQLSSTVRIHSSNSPNSPLSITVQSSTKTRDEPEFTPERSVGVYQIGDSIGKGAMGTVHRCFHTEEKRIYAMKRIQTQDLSDVDIQGIEAEIGFLHNFNHRNIVIYKETIQEGDYLNIILEYVENGSLSTILKKFGGRFPESLVAIFISQVLSGLQYLHSQNVIHRDIKCANILATKNGVMKVADFGVATRMTEFTKVHSVVGTPYWMAPEIISIGVQSTACDIWSLGCITIELLTGAPPYFHLQAMPAMFHIVQDSHPPMPEGVSDYLRSFLMNCFVKDPKRRVTADALLGHRWLVPNEERQMQNESVVRAYTGAIDSDAEMIAATIKMNGELLEENMTQQRQIYNASQRKSKAPAAQSHTRITKLRHRIMGSHSSDELEKAPKSPPPDKSKGIFRRSRARSNTGIFETQRISTKEKKYQSCSRTGFWFKRL</sequence>
<dbReference type="InterPro" id="IPR050538">
    <property type="entry name" value="MAP_kinase_kinase_kinase"/>
</dbReference>
<dbReference type="EMBL" id="IACT01008282">
    <property type="protein sequence ID" value="LAC27394.1"/>
    <property type="molecule type" value="mRNA"/>
</dbReference>
<feature type="region of interest" description="Disordered" evidence="6">
    <location>
        <begin position="43"/>
        <end position="115"/>
    </location>
</feature>
<feature type="binding site" evidence="5">
    <location>
        <position position="203"/>
    </location>
    <ligand>
        <name>ATP</name>
        <dbReference type="ChEBI" id="CHEBI:30616"/>
    </ligand>
</feature>
<protein>
    <submittedName>
        <fullName evidence="8">Cytokinesis protein sepH</fullName>
    </submittedName>
</protein>
<dbReference type="SMART" id="SM00220">
    <property type="entry name" value="S_TKc"/>
    <property type="match status" value="1"/>
</dbReference>
<dbReference type="InterPro" id="IPR011009">
    <property type="entry name" value="Kinase-like_dom_sf"/>
</dbReference>
<feature type="compositionally biased region" description="Polar residues" evidence="6">
    <location>
        <begin position="532"/>
        <end position="543"/>
    </location>
</feature>
<dbReference type="CDD" id="cd06627">
    <property type="entry name" value="STKc_Cdc7_like"/>
    <property type="match status" value="1"/>
</dbReference>
<feature type="region of interest" description="Disordered" evidence="6">
    <location>
        <begin position="1"/>
        <end position="31"/>
    </location>
</feature>
<dbReference type="GO" id="GO:0005737">
    <property type="term" value="C:cytoplasm"/>
    <property type="evidence" value="ECO:0007669"/>
    <property type="project" value="TreeGrafter"/>
</dbReference>
<evidence type="ECO:0000256" key="3">
    <source>
        <dbReference type="ARBA" id="ARBA00022777"/>
    </source>
</evidence>
<dbReference type="InterPro" id="IPR000719">
    <property type="entry name" value="Prot_kinase_dom"/>
</dbReference>
<feature type="domain" description="Protein kinase" evidence="7">
    <location>
        <begin position="174"/>
        <end position="426"/>
    </location>
</feature>
<dbReference type="GO" id="GO:0004709">
    <property type="term" value="F:MAP kinase kinase kinase activity"/>
    <property type="evidence" value="ECO:0007669"/>
    <property type="project" value="TreeGrafter"/>
</dbReference>
<feature type="region of interest" description="Disordered" evidence="6">
    <location>
        <begin position="497"/>
        <end position="544"/>
    </location>
</feature>